<dbReference type="Proteomes" id="UP001583177">
    <property type="component" value="Unassembled WGS sequence"/>
</dbReference>
<comment type="subcellular location">
    <subcellularLocation>
        <location evidence="1">Membrane</location>
        <topology evidence="1">Multi-pass membrane protein</topology>
    </subcellularLocation>
</comment>
<evidence type="ECO:0000256" key="3">
    <source>
        <dbReference type="SAM" id="MobiDB-lite"/>
    </source>
</evidence>
<proteinExistence type="inferred from homology"/>
<dbReference type="InterPro" id="IPR036259">
    <property type="entry name" value="MFS_trans_sf"/>
</dbReference>
<gene>
    <name evidence="6" type="ORF">Daus18300_006055</name>
</gene>
<keyword evidence="4" id="KW-1133">Transmembrane helix</keyword>
<feature type="region of interest" description="Disordered" evidence="3">
    <location>
        <begin position="1"/>
        <end position="26"/>
    </location>
</feature>
<feature type="compositionally biased region" description="Polar residues" evidence="3">
    <location>
        <begin position="1"/>
        <end position="11"/>
    </location>
</feature>
<dbReference type="PANTHER" id="PTHR11360:SF284">
    <property type="entry name" value="EG:103B4.3 PROTEIN-RELATED"/>
    <property type="match status" value="1"/>
</dbReference>
<sequence>MANTTGTQTAGSPVDGTTPPAETAEIRPHPKSRYVITLVAAFMINFMACGLLFGFGVYQALYESMHSTENTPFTGASAAEVDLIGSLSTSLLTLGAPFAVGWAKTFKPQLVVCAGGLIFGVAHILASFGKELWHFQLSQGLLAGIGACLAFLPSMTVTPTWFGKHRGLAMGIVSSGTGAGGLVWAPALSACIGRIGFRNTLRLTGTLSTVVLCLSATVLDWEPTTAAQLHSEKAALPGKSRLWRIPMPSLATIRERKFIAQAMAAFFQSAAYYIPVIFTVSYAKTLGLSDTDGANLTAINNACNAIGKIGVGLVADRIGRINSFFLTTLISAAATLGLWVSSTQLGADNELAGRALFITFTVLYGLFASAFVSLFSPVLAELFGIQAIPRVSGMMYMMQGTAAIIGTPVAGVLIPNDGVSRGPDDYLKMAILVGALMSAATGAVAWVRLEATKERLRAGQRMIWKL</sequence>
<evidence type="ECO:0000256" key="1">
    <source>
        <dbReference type="ARBA" id="ARBA00004141"/>
    </source>
</evidence>
<dbReference type="EMBL" id="JAWRVE010000047">
    <property type="protein sequence ID" value="KAL1868074.1"/>
    <property type="molecule type" value="Genomic_DNA"/>
</dbReference>
<protein>
    <recommendedName>
        <fullName evidence="5">Major facilitator superfamily (MFS) profile domain-containing protein</fullName>
    </recommendedName>
</protein>
<feature type="transmembrane region" description="Helical" evidence="4">
    <location>
        <begin position="81"/>
        <end position="103"/>
    </location>
</feature>
<keyword evidence="4" id="KW-0472">Membrane</keyword>
<dbReference type="InterPro" id="IPR011701">
    <property type="entry name" value="MFS"/>
</dbReference>
<feature type="transmembrane region" description="Helical" evidence="4">
    <location>
        <begin position="141"/>
        <end position="162"/>
    </location>
</feature>
<feature type="transmembrane region" description="Helical" evidence="4">
    <location>
        <begin position="34"/>
        <end position="61"/>
    </location>
</feature>
<evidence type="ECO:0000313" key="7">
    <source>
        <dbReference type="Proteomes" id="UP001583177"/>
    </source>
</evidence>
<evidence type="ECO:0000256" key="4">
    <source>
        <dbReference type="SAM" id="Phobius"/>
    </source>
</evidence>
<comment type="similarity">
    <text evidence="2">Belongs to the major facilitator superfamily. Monocarboxylate porter (TC 2.A.1.13) family.</text>
</comment>
<evidence type="ECO:0000256" key="2">
    <source>
        <dbReference type="ARBA" id="ARBA00006727"/>
    </source>
</evidence>
<accession>A0ABR3WWM9</accession>
<feature type="transmembrane region" description="Helical" evidence="4">
    <location>
        <begin position="110"/>
        <end position="129"/>
    </location>
</feature>
<dbReference type="Gene3D" id="1.20.1250.20">
    <property type="entry name" value="MFS general substrate transporter like domains"/>
    <property type="match status" value="2"/>
</dbReference>
<organism evidence="6 7">
    <name type="scientific">Diaporthe australafricana</name>
    <dbReference type="NCBI Taxonomy" id="127596"/>
    <lineage>
        <taxon>Eukaryota</taxon>
        <taxon>Fungi</taxon>
        <taxon>Dikarya</taxon>
        <taxon>Ascomycota</taxon>
        <taxon>Pezizomycotina</taxon>
        <taxon>Sordariomycetes</taxon>
        <taxon>Sordariomycetidae</taxon>
        <taxon>Diaporthales</taxon>
        <taxon>Diaporthaceae</taxon>
        <taxon>Diaporthe</taxon>
    </lineage>
</organism>
<evidence type="ECO:0000313" key="6">
    <source>
        <dbReference type="EMBL" id="KAL1868074.1"/>
    </source>
</evidence>
<dbReference type="InterPro" id="IPR020846">
    <property type="entry name" value="MFS_dom"/>
</dbReference>
<keyword evidence="7" id="KW-1185">Reference proteome</keyword>
<feature type="transmembrane region" description="Helical" evidence="4">
    <location>
        <begin position="362"/>
        <end position="383"/>
    </location>
</feature>
<feature type="transmembrane region" description="Helical" evidence="4">
    <location>
        <begin position="324"/>
        <end position="342"/>
    </location>
</feature>
<dbReference type="PROSITE" id="PS50850">
    <property type="entry name" value="MFS"/>
    <property type="match status" value="1"/>
</dbReference>
<name>A0ABR3WWM9_9PEZI</name>
<comment type="caution">
    <text evidence="6">The sequence shown here is derived from an EMBL/GenBank/DDBJ whole genome shotgun (WGS) entry which is preliminary data.</text>
</comment>
<feature type="domain" description="Major facilitator superfamily (MFS) profile" evidence="5">
    <location>
        <begin position="34"/>
        <end position="453"/>
    </location>
</feature>
<feature type="transmembrane region" description="Helical" evidence="4">
    <location>
        <begin position="395"/>
        <end position="414"/>
    </location>
</feature>
<evidence type="ECO:0000259" key="5">
    <source>
        <dbReference type="PROSITE" id="PS50850"/>
    </source>
</evidence>
<dbReference type="PANTHER" id="PTHR11360">
    <property type="entry name" value="MONOCARBOXYLATE TRANSPORTER"/>
    <property type="match status" value="1"/>
</dbReference>
<dbReference type="Pfam" id="PF07690">
    <property type="entry name" value="MFS_1"/>
    <property type="match status" value="1"/>
</dbReference>
<dbReference type="InterPro" id="IPR050327">
    <property type="entry name" value="Proton-linked_MCT"/>
</dbReference>
<reference evidence="6 7" key="1">
    <citation type="journal article" date="2024" name="IMA Fungus">
        <title>IMA Genome - F19 : A genome assembly and annotation guide to empower mycologists, including annotated draft genome sequences of Ceratocystis pirilliformis, Diaporthe australafricana, Fusarium ophioides, Paecilomyces lecythidis, and Sporothrix stenoceras.</title>
        <authorList>
            <person name="Aylward J."/>
            <person name="Wilson A.M."/>
            <person name="Visagie C.M."/>
            <person name="Spraker J."/>
            <person name="Barnes I."/>
            <person name="Buitendag C."/>
            <person name="Ceriani C."/>
            <person name="Del Mar Angel L."/>
            <person name="du Plessis D."/>
            <person name="Fuchs T."/>
            <person name="Gasser K."/>
            <person name="Kramer D."/>
            <person name="Li W."/>
            <person name="Munsamy K."/>
            <person name="Piso A."/>
            <person name="Price J.L."/>
            <person name="Sonnekus B."/>
            <person name="Thomas C."/>
            <person name="van der Nest A."/>
            <person name="van Dijk A."/>
            <person name="van Heerden A."/>
            <person name="van Vuuren N."/>
            <person name="Yilmaz N."/>
            <person name="Duong T.A."/>
            <person name="van der Merwe N.A."/>
            <person name="Wingfield M.J."/>
            <person name="Wingfield B.D."/>
        </authorList>
    </citation>
    <scope>NUCLEOTIDE SEQUENCE [LARGE SCALE GENOMIC DNA]</scope>
    <source>
        <strain evidence="6 7">CMW 18300</strain>
    </source>
</reference>
<feature type="transmembrane region" description="Helical" evidence="4">
    <location>
        <begin position="426"/>
        <end position="447"/>
    </location>
</feature>
<keyword evidence="4" id="KW-0812">Transmembrane</keyword>
<dbReference type="SUPFAM" id="SSF103473">
    <property type="entry name" value="MFS general substrate transporter"/>
    <property type="match status" value="1"/>
</dbReference>